<evidence type="ECO:0000313" key="3">
    <source>
        <dbReference type="Proteomes" id="UP000637423"/>
    </source>
</evidence>
<reference evidence="2" key="2">
    <citation type="submission" date="2020-09" db="EMBL/GenBank/DDBJ databases">
        <authorList>
            <person name="Sun Q."/>
            <person name="Zhou Y."/>
        </authorList>
    </citation>
    <scope>NUCLEOTIDE SEQUENCE</scope>
    <source>
        <strain evidence="2">CGMCC 1.10998</strain>
    </source>
</reference>
<reference evidence="2" key="1">
    <citation type="journal article" date="2014" name="Int. J. Syst. Evol. Microbiol.">
        <title>Complete genome sequence of Corynebacterium casei LMG S-19264T (=DSM 44701T), isolated from a smear-ripened cheese.</title>
        <authorList>
            <consortium name="US DOE Joint Genome Institute (JGI-PGF)"/>
            <person name="Walter F."/>
            <person name="Albersmeier A."/>
            <person name="Kalinowski J."/>
            <person name="Ruckert C."/>
        </authorList>
    </citation>
    <scope>NUCLEOTIDE SEQUENCE</scope>
    <source>
        <strain evidence="2">CGMCC 1.10998</strain>
    </source>
</reference>
<name>A0A916UDM8_9BURK</name>
<keyword evidence="3" id="KW-1185">Reference proteome</keyword>
<accession>A0A916UDM8</accession>
<sequence length="260" mass="27845">MLKKLLATGVVCVSALAASFSYAADGADRHYAVLSLIGDNVTVVFDVLSTGSKLDRNETQKIAIANTSLDSAALMAADNVLGKLQPKAKADLMLSNDAGLYRLQGALFGNTADAGTVLDGLKLALKGNPAVTHLILITKHRGDARLKMVDTSIGHGKLEGLGFYVDNRIGVERTDTLESGRGVIAPYAYMTVRLIDVRNWSVIREKNLDNSYTFANAGDRDKSNDAWKALGAEEKAKILKQLIQKTVEQTAAEILADKPA</sequence>
<protein>
    <recommendedName>
        <fullName evidence="4">Curli production assembly/transport component CsgG</fullName>
    </recommendedName>
</protein>
<feature type="chain" id="PRO_5038032540" description="Curli production assembly/transport component CsgG" evidence="1">
    <location>
        <begin position="24"/>
        <end position="260"/>
    </location>
</feature>
<feature type="signal peptide" evidence="1">
    <location>
        <begin position="1"/>
        <end position="23"/>
    </location>
</feature>
<evidence type="ECO:0008006" key="4">
    <source>
        <dbReference type="Google" id="ProtNLM"/>
    </source>
</evidence>
<dbReference type="AlphaFoldDB" id="A0A916UDM8"/>
<keyword evidence="1" id="KW-0732">Signal</keyword>
<comment type="caution">
    <text evidence="2">The sequence shown here is derived from an EMBL/GenBank/DDBJ whole genome shotgun (WGS) entry which is preliminary data.</text>
</comment>
<evidence type="ECO:0000313" key="2">
    <source>
        <dbReference type="EMBL" id="GGC68619.1"/>
    </source>
</evidence>
<dbReference type="RefSeq" id="WP_188565251.1">
    <property type="nucleotide sequence ID" value="NZ_BMED01000001.1"/>
</dbReference>
<gene>
    <name evidence="2" type="ORF">GCM10011396_14580</name>
</gene>
<evidence type="ECO:0000256" key="1">
    <source>
        <dbReference type="SAM" id="SignalP"/>
    </source>
</evidence>
<proteinExistence type="predicted"/>
<organism evidence="2 3">
    <name type="scientific">Undibacterium terreum</name>
    <dbReference type="NCBI Taxonomy" id="1224302"/>
    <lineage>
        <taxon>Bacteria</taxon>
        <taxon>Pseudomonadati</taxon>
        <taxon>Pseudomonadota</taxon>
        <taxon>Betaproteobacteria</taxon>
        <taxon>Burkholderiales</taxon>
        <taxon>Oxalobacteraceae</taxon>
        <taxon>Undibacterium</taxon>
    </lineage>
</organism>
<dbReference type="Proteomes" id="UP000637423">
    <property type="component" value="Unassembled WGS sequence"/>
</dbReference>
<dbReference type="EMBL" id="BMED01000001">
    <property type="protein sequence ID" value="GGC68619.1"/>
    <property type="molecule type" value="Genomic_DNA"/>
</dbReference>